<accession>A0A1I0ZWT1</accession>
<dbReference type="Gene3D" id="2.60.40.1080">
    <property type="match status" value="1"/>
</dbReference>
<gene>
    <name evidence="1" type="ORF">SAMN05216249_1182</name>
</gene>
<proteinExistence type="predicted"/>
<evidence type="ECO:0000313" key="2">
    <source>
        <dbReference type="Proteomes" id="UP000198838"/>
    </source>
</evidence>
<dbReference type="InterPro" id="IPR008964">
    <property type="entry name" value="Invasin/intimin_cell_adhesion"/>
</dbReference>
<evidence type="ECO:0008006" key="3">
    <source>
        <dbReference type="Google" id="ProtNLM"/>
    </source>
</evidence>
<dbReference type="EMBL" id="FOJY01000018">
    <property type="protein sequence ID" value="SFB29526.1"/>
    <property type="molecule type" value="Genomic_DNA"/>
</dbReference>
<dbReference type="RefSeq" id="WP_092873748.1">
    <property type="nucleotide sequence ID" value="NZ_FOJY01000018.1"/>
</dbReference>
<dbReference type="STRING" id="1120918.SAMN05216249_1182"/>
<dbReference type="Proteomes" id="UP000198838">
    <property type="component" value="Unassembled WGS sequence"/>
</dbReference>
<evidence type="ECO:0000313" key="1">
    <source>
        <dbReference type="EMBL" id="SFB29526.1"/>
    </source>
</evidence>
<dbReference type="OrthoDB" id="1771471at2"/>
<keyword evidence="2" id="KW-1185">Reference proteome</keyword>
<dbReference type="AlphaFoldDB" id="A0A1I0ZWT1"/>
<name>A0A1I0ZWT1_9FIRM</name>
<dbReference type="SUPFAM" id="SSF49373">
    <property type="entry name" value="Invasin/intimin cell-adhesion fragments"/>
    <property type="match status" value="1"/>
</dbReference>
<dbReference type="Gene3D" id="3.90.1720.10">
    <property type="entry name" value="endopeptidase domain like (from Nostoc punctiforme)"/>
    <property type="match status" value="1"/>
</dbReference>
<sequence>MKIRKSLTKFFIMLFIVFCFGGFTNAKESFAANLTLKTTDIKNKIYKINTVTIRERGKFKASIVGARQYKFYSADSSVLIVDELGNYRAKKVGNVKIIARGYNENGHFVDRQVYYVNVYPKTESAMLNTNEATLYTTDVGSAYNSNPSNRVKFKISGINYNMNTVQKKFDAANFSVISSNPNVKIESKKVESSWGELTFSGVGNSTIKINLFGKKIYFKMHLYYVTIQDTTKTVATGTSASIRLYIGKNSQKALENIGLSRVRFGSSRASVATVNRSGIVSTKKAGNAIIAVKVGNLKFGVAVSVTSQVMLQCIANAKAIYSVSTYSQAHRMENGYYDCSSLVWRAYHLLGYNFGSLYWAPTAADIARYLVNHGKQLPGMVFGDNISNYKLQAGDLAFPINSGNGRFMGINHVEIFEGYYFNGFTNNGKGYLLSPRWVTAAGVDSDAIVARP</sequence>
<organism evidence="1 2">
    <name type="scientific">Acetitomaculum ruminis DSM 5522</name>
    <dbReference type="NCBI Taxonomy" id="1120918"/>
    <lineage>
        <taxon>Bacteria</taxon>
        <taxon>Bacillati</taxon>
        <taxon>Bacillota</taxon>
        <taxon>Clostridia</taxon>
        <taxon>Lachnospirales</taxon>
        <taxon>Lachnospiraceae</taxon>
        <taxon>Acetitomaculum</taxon>
    </lineage>
</organism>
<protein>
    <recommendedName>
        <fullName evidence="3">Ig-like domain (Group 2)</fullName>
    </recommendedName>
</protein>
<reference evidence="1 2" key="1">
    <citation type="submission" date="2016-10" db="EMBL/GenBank/DDBJ databases">
        <authorList>
            <person name="de Groot N.N."/>
        </authorList>
    </citation>
    <scope>NUCLEOTIDE SEQUENCE [LARGE SCALE GENOMIC DNA]</scope>
    <source>
        <strain evidence="1 2">DSM 5522</strain>
    </source>
</reference>